<evidence type="ECO:0000256" key="2">
    <source>
        <dbReference type="ARBA" id="ARBA00022840"/>
    </source>
</evidence>
<evidence type="ECO:0000259" key="4">
    <source>
        <dbReference type="PROSITE" id="PS50011"/>
    </source>
</evidence>
<dbReference type="AlphaFoldDB" id="A0AAW2DK65"/>
<dbReference type="InterPro" id="IPR000719">
    <property type="entry name" value="Prot_kinase_dom"/>
</dbReference>
<feature type="domain" description="Protein kinase" evidence="4">
    <location>
        <begin position="1"/>
        <end position="147"/>
    </location>
</feature>
<evidence type="ECO:0000256" key="3">
    <source>
        <dbReference type="SAM" id="SignalP"/>
    </source>
</evidence>
<dbReference type="GO" id="GO:0004672">
    <property type="term" value="F:protein kinase activity"/>
    <property type="evidence" value="ECO:0007669"/>
    <property type="project" value="InterPro"/>
</dbReference>
<dbReference type="Proteomes" id="UP001459277">
    <property type="component" value="Unassembled WGS sequence"/>
</dbReference>
<reference evidence="5 6" key="1">
    <citation type="submission" date="2024-01" db="EMBL/GenBank/DDBJ databases">
        <title>A telomere-to-telomere, gap-free genome of sweet tea (Lithocarpus litseifolius).</title>
        <authorList>
            <person name="Zhou J."/>
        </authorList>
    </citation>
    <scope>NUCLEOTIDE SEQUENCE [LARGE SCALE GENOMIC DNA]</scope>
    <source>
        <strain evidence="5">Zhou-2022a</strain>
        <tissue evidence="5">Leaf</tissue>
    </source>
</reference>
<evidence type="ECO:0000256" key="1">
    <source>
        <dbReference type="ARBA" id="ARBA00022741"/>
    </source>
</evidence>
<sequence length="173" mass="19567">MFKLLGSVALILPYLLADYDSGVTHVSSQVKGIASYLDPEYLRTYQLTEKSDVYSSGVLLVNLVTSKRPIEPKRELKERITAKWAMKKFTDGEAISTLDPKLACDSTNILAVDKILELALQCLAPRRQNRPSMRRCVEILWSIHKEYREALASHVSSLSSYSMSTSIREHCEK</sequence>
<dbReference type="SUPFAM" id="SSF56112">
    <property type="entry name" value="Protein kinase-like (PK-like)"/>
    <property type="match status" value="1"/>
</dbReference>
<organism evidence="5 6">
    <name type="scientific">Lithocarpus litseifolius</name>
    <dbReference type="NCBI Taxonomy" id="425828"/>
    <lineage>
        <taxon>Eukaryota</taxon>
        <taxon>Viridiplantae</taxon>
        <taxon>Streptophyta</taxon>
        <taxon>Embryophyta</taxon>
        <taxon>Tracheophyta</taxon>
        <taxon>Spermatophyta</taxon>
        <taxon>Magnoliopsida</taxon>
        <taxon>eudicotyledons</taxon>
        <taxon>Gunneridae</taxon>
        <taxon>Pentapetalae</taxon>
        <taxon>rosids</taxon>
        <taxon>fabids</taxon>
        <taxon>Fagales</taxon>
        <taxon>Fagaceae</taxon>
        <taxon>Lithocarpus</taxon>
    </lineage>
</organism>
<feature type="signal peptide" evidence="3">
    <location>
        <begin position="1"/>
        <end position="17"/>
    </location>
</feature>
<feature type="chain" id="PRO_5043721816" description="Protein kinase domain-containing protein" evidence="3">
    <location>
        <begin position="18"/>
        <end position="173"/>
    </location>
</feature>
<name>A0AAW2DK65_9ROSI</name>
<proteinExistence type="predicted"/>
<dbReference type="GO" id="GO:0005524">
    <property type="term" value="F:ATP binding"/>
    <property type="evidence" value="ECO:0007669"/>
    <property type="project" value="UniProtKB-KW"/>
</dbReference>
<gene>
    <name evidence="5" type="ORF">SO802_011067</name>
</gene>
<dbReference type="InterPro" id="IPR011009">
    <property type="entry name" value="Kinase-like_dom_sf"/>
</dbReference>
<comment type="caution">
    <text evidence="5">The sequence shown here is derived from an EMBL/GenBank/DDBJ whole genome shotgun (WGS) entry which is preliminary data.</text>
</comment>
<dbReference type="PANTHER" id="PTHR46008:SF48">
    <property type="entry name" value="PROTEIN KINASE DOMAIN-CONTAINING PROTEIN"/>
    <property type="match status" value="1"/>
</dbReference>
<keyword evidence="2" id="KW-0067">ATP-binding</keyword>
<accession>A0AAW2DK65</accession>
<keyword evidence="6" id="KW-1185">Reference proteome</keyword>
<dbReference type="EMBL" id="JAZDWU010000003">
    <property type="protein sequence ID" value="KAL0009565.1"/>
    <property type="molecule type" value="Genomic_DNA"/>
</dbReference>
<protein>
    <recommendedName>
        <fullName evidence="4">Protein kinase domain-containing protein</fullName>
    </recommendedName>
</protein>
<dbReference type="Pfam" id="PF00069">
    <property type="entry name" value="Pkinase"/>
    <property type="match status" value="1"/>
</dbReference>
<dbReference type="Gene3D" id="1.10.510.10">
    <property type="entry name" value="Transferase(Phosphotransferase) domain 1"/>
    <property type="match status" value="1"/>
</dbReference>
<dbReference type="PROSITE" id="PS50011">
    <property type="entry name" value="PROTEIN_KINASE_DOM"/>
    <property type="match status" value="1"/>
</dbReference>
<dbReference type="PANTHER" id="PTHR46008">
    <property type="entry name" value="LEAF RUST 10 DISEASE-RESISTANCE LOCUS RECEPTOR-LIKE PROTEIN KINASE-LIKE 1.4"/>
    <property type="match status" value="1"/>
</dbReference>
<evidence type="ECO:0000313" key="5">
    <source>
        <dbReference type="EMBL" id="KAL0009565.1"/>
    </source>
</evidence>
<keyword evidence="3" id="KW-0732">Signal</keyword>
<evidence type="ECO:0000313" key="6">
    <source>
        <dbReference type="Proteomes" id="UP001459277"/>
    </source>
</evidence>
<keyword evidence="1" id="KW-0547">Nucleotide-binding</keyword>